<comment type="caution">
    <text evidence="1">The sequence shown here is derived from an EMBL/GenBank/DDBJ whole genome shotgun (WGS) entry which is preliminary data.</text>
</comment>
<proteinExistence type="predicted"/>
<dbReference type="Proteomes" id="UP001279734">
    <property type="component" value="Unassembled WGS sequence"/>
</dbReference>
<reference evidence="1" key="1">
    <citation type="submission" date="2023-05" db="EMBL/GenBank/DDBJ databases">
        <title>Nepenthes gracilis genome sequencing.</title>
        <authorList>
            <person name="Fukushima K."/>
        </authorList>
    </citation>
    <scope>NUCLEOTIDE SEQUENCE</scope>
    <source>
        <strain evidence="1">SING2019-196</strain>
    </source>
</reference>
<evidence type="ECO:0000313" key="2">
    <source>
        <dbReference type="Proteomes" id="UP001279734"/>
    </source>
</evidence>
<evidence type="ECO:0000313" key="1">
    <source>
        <dbReference type="EMBL" id="GMH16260.1"/>
    </source>
</evidence>
<sequence length="69" mass="7726">MQLVNSLIHWLADYYLSTLMRGVATACSLANKAISLRLETQRLTSSAIAMESLQEELVCSSTMIEELLY</sequence>
<dbReference type="AlphaFoldDB" id="A0AAD3XU03"/>
<gene>
    <name evidence="1" type="ORF">Nepgr_018101</name>
</gene>
<protein>
    <submittedName>
        <fullName evidence="1">Uncharacterized protein</fullName>
    </submittedName>
</protein>
<name>A0AAD3XU03_NEPGR</name>
<dbReference type="EMBL" id="BSYO01000016">
    <property type="protein sequence ID" value="GMH16260.1"/>
    <property type="molecule type" value="Genomic_DNA"/>
</dbReference>
<organism evidence="1 2">
    <name type="scientific">Nepenthes gracilis</name>
    <name type="common">Slender pitcher plant</name>
    <dbReference type="NCBI Taxonomy" id="150966"/>
    <lineage>
        <taxon>Eukaryota</taxon>
        <taxon>Viridiplantae</taxon>
        <taxon>Streptophyta</taxon>
        <taxon>Embryophyta</taxon>
        <taxon>Tracheophyta</taxon>
        <taxon>Spermatophyta</taxon>
        <taxon>Magnoliopsida</taxon>
        <taxon>eudicotyledons</taxon>
        <taxon>Gunneridae</taxon>
        <taxon>Pentapetalae</taxon>
        <taxon>Caryophyllales</taxon>
        <taxon>Nepenthaceae</taxon>
        <taxon>Nepenthes</taxon>
    </lineage>
</organism>
<keyword evidence="2" id="KW-1185">Reference proteome</keyword>
<accession>A0AAD3XU03</accession>